<feature type="non-terminal residue" evidence="7">
    <location>
        <position position="1"/>
    </location>
</feature>
<comment type="caution">
    <text evidence="7">The sequence shown here is derived from an EMBL/GenBank/DDBJ whole genome shotgun (WGS) entry which is preliminary data.</text>
</comment>
<proteinExistence type="predicted"/>
<sequence>FPSKENFHLKKVLQQYLFYYRFPSKESEYLKWYTFLFENALSPEHEKKKSLVCSLHFEASCFVLDKSRKLLKKNSCPSIIVNTLTDTQK</sequence>
<dbReference type="AlphaFoldDB" id="A0A6G0Y7V3"/>
<evidence type="ECO:0000256" key="3">
    <source>
        <dbReference type="ARBA" id="ARBA00022833"/>
    </source>
</evidence>
<evidence type="ECO:0000313" key="8">
    <source>
        <dbReference type="Proteomes" id="UP000478052"/>
    </source>
</evidence>
<gene>
    <name evidence="7" type="ORF">FWK35_00024444</name>
</gene>
<evidence type="ECO:0000256" key="5">
    <source>
        <dbReference type="PROSITE-ProRule" id="PRU00309"/>
    </source>
</evidence>
<reference evidence="7 8" key="1">
    <citation type="submission" date="2019-08" db="EMBL/GenBank/DDBJ databases">
        <title>Whole genome of Aphis craccivora.</title>
        <authorList>
            <person name="Voronova N.V."/>
            <person name="Shulinski R.S."/>
            <person name="Bandarenka Y.V."/>
            <person name="Zhorov D.G."/>
            <person name="Warner D."/>
        </authorList>
    </citation>
    <scope>NUCLEOTIDE SEQUENCE [LARGE SCALE GENOMIC DNA]</scope>
    <source>
        <strain evidence="7">180601</strain>
        <tissue evidence="7">Whole Body</tissue>
    </source>
</reference>
<accession>A0A6G0Y7V3</accession>
<protein>
    <submittedName>
        <fullName evidence="7">THAP-type domain-containing protein</fullName>
    </submittedName>
</protein>
<dbReference type="Pfam" id="PF05485">
    <property type="entry name" value="THAP"/>
    <property type="match status" value="1"/>
</dbReference>
<evidence type="ECO:0000256" key="2">
    <source>
        <dbReference type="ARBA" id="ARBA00022771"/>
    </source>
</evidence>
<dbReference type="SMART" id="SM00980">
    <property type="entry name" value="THAP"/>
    <property type="match status" value="1"/>
</dbReference>
<dbReference type="InterPro" id="IPR006612">
    <property type="entry name" value="THAP_Znf"/>
</dbReference>
<dbReference type="EMBL" id="VUJU01005553">
    <property type="protein sequence ID" value="KAF0750881.1"/>
    <property type="molecule type" value="Genomic_DNA"/>
</dbReference>
<evidence type="ECO:0000259" key="6">
    <source>
        <dbReference type="PROSITE" id="PS50950"/>
    </source>
</evidence>
<dbReference type="Gene3D" id="6.20.210.20">
    <property type="entry name" value="THAP domain"/>
    <property type="match status" value="1"/>
</dbReference>
<feature type="domain" description="THAP-type" evidence="6">
    <location>
        <begin position="1"/>
        <end position="80"/>
    </location>
</feature>
<keyword evidence="4 5" id="KW-0238">DNA-binding</keyword>
<dbReference type="GO" id="GO:0008270">
    <property type="term" value="F:zinc ion binding"/>
    <property type="evidence" value="ECO:0007669"/>
    <property type="project" value="UniProtKB-KW"/>
</dbReference>
<name>A0A6G0Y7V3_APHCR</name>
<dbReference type="Proteomes" id="UP000478052">
    <property type="component" value="Unassembled WGS sequence"/>
</dbReference>
<keyword evidence="1" id="KW-0479">Metal-binding</keyword>
<keyword evidence="3" id="KW-0862">Zinc</keyword>
<keyword evidence="2 5" id="KW-0863">Zinc-finger</keyword>
<evidence type="ECO:0000313" key="7">
    <source>
        <dbReference type="EMBL" id="KAF0750881.1"/>
    </source>
</evidence>
<dbReference type="PROSITE" id="PS50950">
    <property type="entry name" value="ZF_THAP"/>
    <property type="match status" value="1"/>
</dbReference>
<evidence type="ECO:0000256" key="4">
    <source>
        <dbReference type="ARBA" id="ARBA00023125"/>
    </source>
</evidence>
<dbReference type="OrthoDB" id="6576488at2759"/>
<evidence type="ECO:0000256" key="1">
    <source>
        <dbReference type="ARBA" id="ARBA00022723"/>
    </source>
</evidence>
<dbReference type="SUPFAM" id="SSF57716">
    <property type="entry name" value="Glucocorticoid receptor-like (DNA-binding domain)"/>
    <property type="match status" value="1"/>
</dbReference>
<organism evidence="7 8">
    <name type="scientific">Aphis craccivora</name>
    <name type="common">Cowpea aphid</name>
    <dbReference type="NCBI Taxonomy" id="307492"/>
    <lineage>
        <taxon>Eukaryota</taxon>
        <taxon>Metazoa</taxon>
        <taxon>Ecdysozoa</taxon>
        <taxon>Arthropoda</taxon>
        <taxon>Hexapoda</taxon>
        <taxon>Insecta</taxon>
        <taxon>Pterygota</taxon>
        <taxon>Neoptera</taxon>
        <taxon>Paraneoptera</taxon>
        <taxon>Hemiptera</taxon>
        <taxon>Sternorrhyncha</taxon>
        <taxon>Aphidomorpha</taxon>
        <taxon>Aphidoidea</taxon>
        <taxon>Aphididae</taxon>
        <taxon>Aphidini</taxon>
        <taxon>Aphis</taxon>
        <taxon>Aphis</taxon>
    </lineage>
</organism>
<dbReference type="InterPro" id="IPR038441">
    <property type="entry name" value="THAP_Znf_sf"/>
</dbReference>
<dbReference type="GO" id="GO:0003677">
    <property type="term" value="F:DNA binding"/>
    <property type="evidence" value="ECO:0007669"/>
    <property type="project" value="UniProtKB-UniRule"/>
</dbReference>
<keyword evidence="8" id="KW-1185">Reference proteome</keyword>